<dbReference type="Pfam" id="PF01417">
    <property type="entry name" value="ENTH"/>
    <property type="match status" value="1"/>
</dbReference>
<dbReference type="AlphaFoldDB" id="D8LYP9"/>
<comment type="subcellular location">
    <subcellularLocation>
        <location evidence="1">Cytoplasmic vesicle</location>
    </subcellularLocation>
    <subcellularLocation>
        <location evidence="2">Golgi apparatus</location>
        <location evidence="2">trans-Golgi network</location>
    </subcellularLocation>
</comment>
<name>D8LYP9_BLAHO</name>
<dbReference type="InterPro" id="IPR039273">
    <property type="entry name" value="TEPSIN"/>
</dbReference>
<feature type="domain" description="ENTH" evidence="6">
    <location>
        <begin position="1"/>
        <end position="134"/>
    </location>
</feature>
<evidence type="ECO:0000256" key="1">
    <source>
        <dbReference type="ARBA" id="ARBA00004541"/>
    </source>
</evidence>
<dbReference type="InParanoid" id="D8LYP9"/>
<dbReference type="RefSeq" id="XP_012894752.1">
    <property type="nucleotide sequence ID" value="XM_013039298.1"/>
</dbReference>
<evidence type="ECO:0000256" key="4">
    <source>
        <dbReference type="ARBA" id="ARBA00023329"/>
    </source>
</evidence>
<evidence type="ECO:0000256" key="5">
    <source>
        <dbReference type="SAM" id="MobiDB-lite"/>
    </source>
</evidence>
<dbReference type="InterPro" id="IPR035802">
    <property type="entry name" value="ENTH/VHS_tepsin"/>
</dbReference>
<dbReference type="OrthoDB" id="118154at2759"/>
<reference evidence="7" key="1">
    <citation type="submission" date="2010-02" db="EMBL/GenBank/DDBJ databases">
        <title>Sequencing and annotation of the Blastocystis hominis genome.</title>
        <authorList>
            <person name="Wincker P."/>
        </authorList>
    </citation>
    <scope>NUCLEOTIDE SEQUENCE</scope>
    <source>
        <strain evidence="7">Singapore isolate B</strain>
    </source>
</reference>
<dbReference type="InterPro" id="IPR008942">
    <property type="entry name" value="ENTH_VHS"/>
</dbReference>
<evidence type="ECO:0000259" key="6">
    <source>
        <dbReference type="PROSITE" id="PS50942"/>
    </source>
</evidence>
<evidence type="ECO:0000256" key="3">
    <source>
        <dbReference type="ARBA" id="ARBA00023034"/>
    </source>
</evidence>
<dbReference type="CDD" id="cd03572">
    <property type="entry name" value="ENTH_like_Tepsin"/>
    <property type="match status" value="1"/>
</dbReference>
<dbReference type="EMBL" id="FN668639">
    <property type="protein sequence ID" value="CBK20704.2"/>
    <property type="molecule type" value="Genomic_DNA"/>
</dbReference>
<dbReference type="SUPFAM" id="SSF48371">
    <property type="entry name" value="ARM repeat"/>
    <property type="match status" value="1"/>
</dbReference>
<dbReference type="GO" id="GO:0031410">
    <property type="term" value="C:cytoplasmic vesicle"/>
    <property type="evidence" value="ECO:0007669"/>
    <property type="project" value="UniProtKB-SubCell"/>
</dbReference>
<accession>D8LYP9</accession>
<dbReference type="SUPFAM" id="SSF48464">
    <property type="entry name" value="ENTH/VHS domain"/>
    <property type="match status" value="1"/>
</dbReference>
<keyword evidence="8" id="KW-1185">Reference proteome</keyword>
<evidence type="ECO:0000256" key="2">
    <source>
        <dbReference type="ARBA" id="ARBA00004601"/>
    </source>
</evidence>
<organism evidence="7">
    <name type="scientific">Blastocystis hominis</name>
    <dbReference type="NCBI Taxonomy" id="12968"/>
    <lineage>
        <taxon>Eukaryota</taxon>
        <taxon>Sar</taxon>
        <taxon>Stramenopiles</taxon>
        <taxon>Bigyra</taxon>
        <taxon>Opalozoa</taxon>
        <taxon>Opalinata</taxon>
        <taxon>Blastocystidae</taxon>
        <taxon>Blastocystis</taxon>
    </lineage>
</organism>
<dbReference type="PANTHER" id="PTHR21514">
    <property type="entry name" value="AP-4 COMPLEX ACCESSORY SUBUNIT TEPSIN"/>
    <property type="match status" value="1"/>
</dbReference>
<evidence type="ECO:0000313" key="8">
    <source>
        <dbReference type="Proteomes" id="UP000008312"/>
    </source>
</evidence>
<dbReference type="OMA" id="HHPVMGG"/>
<feature type="region of interest" description="Disordered" evidence="5">
    <location>
        <begin position="1"/>
        <end position="25"/>
    </location>
</feature>
<keyword evidence="4" id="KW-0968">Cytoplasmic vesicle</keyword>
<protein>
    <recommendedName>
        <fullName evidence="6">ENTH domain-containing protein</fullName>
    </recommendedName>
</protein>
<feature type="compositionally biased region" description="Low complexity" evidence="5">
    <location>
        <begin position="184"/>
        <end position="200"/>
    </location>
</feature>
<dbReference type="PROSITE" id="PS50942">
    <property type="entry name" value="ENTH"/>
    <property type="match status" value="1"/>
</dbReference>
<feature type="compositionally biased region" description="Low complexity" evidence="5">
    <location>
        <begin position="450"/>
        <end position="471"/>
    </location>
</feature>
<gene>
    <name evidence="7" type="ORF">GSBLH_T00000986001</name>
</gene>
<feature type="region of interest" description="Disordered" evidence="5">
    <location>
        <begin position="420"/>
        <end position="483"/>
    </location>
</feature>
<proteinExistence type="predicted"/>
<feature type="region of interest" description="Disordered" evidence="5">
    <location>
        <begin position="141"/>
        <end position="246"/>
    </location>
</feature>
<dbReference type="Proteomes" id="UP000008312">
    <property type="component" value="Unassembled WGS sequence"/>
</dbReference>
<dbReference type="GeneID" id="24918271"/>
<sequence length="483" mass="51415">MASKNTMSDRNLVSKGTSSDDNPTPGFVLKELVNSTFAGPKNCKDLVGLLVPRLKKSDPNIKLKALKIINYLIVNGRVDFQKEMSAHHQLIKDCLSFTGPLDPLKGDAVYVAIQTTAKETIDNLFNETLRNRTNFTRPVDSFAGASVSSQPQPGMQGIGGGSRAPAAPKDDWLSRAKGTFGGNPAAPAQPAQPALAAPGPFGQPQPAQPQPTGRYGAAPAQPAMAAPAQPAQPAQQARAGGMFARKPAAAPAPVPAAPAYQPPVIKAGTAVTDGSYERKLVEELCTPQGMRPEPPKDKLARFAGACQTLDAAVVGPILLGKLSDKNWKVVMKALYTIQEILNTPNTDGFKAYFKENTEELQALGSYNHPMVKKMAGTVFDRVSRCRLGDEGEEEEEPEESFAAAPAPVAAAAPADFGACFLSPSPQISSAPRPLPRSPPPRPRRCPPPLRAATPSASTPRRSTTRSRACPRSPRPPPRRWPRP</sequence>
<dbReference type="InterPro" id="IPR016024">
    <property type="entry name" value="ARM-type_fold"/>
</dbReference>
<feature type="compositionally biased region" description="Pro residues" evidence="5">
    <location>
        <begin position="432"/>
        <end position="449"/>
    </location>
</feature>
<feature type="compositionally biased region" description="Polar residues" evidence="5">
    <location>
        <begin position="1"/>
        <end position="22"/>
    </location>
</feature>
<keyword evidence="3" id="KW-0333">Golgi apparatus</keyword>
<dbReference type="PANTHER" id="PTHR21514:SF0">
    <property type="entry name" value="AP-4 COMPLEX ACCESSORY SUBUNIT TEPSIN"/>
    <property type="match status" value="1"/>
</dbReference>
<dbReference type="Gene3D" id="1.25.40.90">
    <property type="match status" value="1"/>
</dbReference>
<evidence type="ECO:0000313" key="7">
    <source>
        <dbReference type="EMBL" id="CBK20704.2"/>
    </source>
</evidence>
<feature type="compositionally biased region" description="Low complexity" evidence="5">
    <location>
        <begin position="217"/>
        <end position="239"/>
    </location>
</feature>
<dbReference type="InterPro" id="IPR013809">
    <property type="entry name" value="ENTH"/>
</dbReference>
<dbReference type="GO" id="GO:0032588">
    <property type="term" value="C:trans-Golgi network membrane"/>
    <property type="evidence" value="ECO:0007669"/>
    <property type="project" value="TreeGrafter"/>
</dbReference>